<dbReference type="Gene3D" id="3.10.490.10">
    <property type="entry name" value="Gamma-glutamyl cyclotransferase-like"/>
    <property type="match status" value="1"/>
</dbReference>
<evidence type="ECO:0000313" key="3">
    <source>
        <dbReference type="EMBL" id="MDC8771407.1"/>
    </source>
</evidence>
<dbReference type="InterPro" id="IPR036568">
    <property type="entry name" value="GGCT-like_sf"/>
</dbReference>
<gene>
    <name evidence="3" type="ORF">PRZ03_07465</name>
</gene>
<keyword evidence="4" id="KW-1185">Reference proteome</keyword>
<accession>A0ABT5KDD5</accession>
<keyword evidence="2" id="KW-0456">Lyase</keyword>
<dbReference type="SUPFAM" id="SSF110857">
    <property type="entry name" value="Gamma-glutamyl cyclotransferase-like"/>
    <property type="match status" value="1"/>
</dbReference>
<protein>
    <recommendedName>
        <fullName evidence="1">glutathione-specific gamma-glutamylcyclotransferase</fullName>
        <ecNumber evidence="1">4.3.2.7</ecNumber>
    </recommendedName>
</protein>
<name>A0ABT5KDD5_9BURK</name>
<dbReference type="InterPro" id="IPR006840">
    <property type="entry name" value="ChaC"/>
</dbReference>
<reference evidence="3 4" key="1">
    <citation type="submission" date="2022-10" db="EMBL/GenBank/DDBJ databases">
        <title>Paucibacter sp. hw1 Genome sequencing.</title>
        <authorList>
            <person name="Park S."/>
        </authorList>
    </citation>
    <scope>NUCLEOTIDE SEQUENCE [LARGE SCALE GENOMIC DNA]</scope>
    <source>
        <strain evidence="4">hw1</strain>
    </source>
</reference>
<dbReference type="EC" id="4.3.2.7" evidence="1"/>
<dbReference type="EMBL" id="JAQQXT010000003">
    <property type="protein sequence ID" value="MDC8771407.1"/>
    <property type="molecule type" value="Genomic_DNA"/>
</dbReference>
<organism evidence="3 4">
    <name type="scientific">Roseateles albus</name>
    <dbReference type="NCBI Taxonomy" id="2987525"/>
    <lineage>
        <taxon>Bacteria</taxon>
        <taxon>Pseudomonadati</taxon>
        <taxon>Pseudomonadota</taxon>
        <taxon>Betaproteobacteria</taxon>
        <taxon>Burkholderiales</taxon>
        <taxon>Sphaerotilaceae</taxon>
        <taxon>Roseateles</taxon>
    </lineage>
</organism>
<dbReference type="PANTHER" id="PTHR12192:SF2">
    <property type="entry name" value="GLUTATHIONE-SPECIFIC GAMMA-GLUTAMYLCYCLOTRANSFERASE 2"/>
    <property type="match status" value="1"/>
</dbReference>
<dbReference type="RefSeq" id="WP_273599694.1">
    <property type="nucleotide sequence ID" value="NZ_JAQQXT010000003.1"/>
</dbReference>
<evidence type="ECO:0000256" key="2">
    <source>
        <dbReference type="ARBA" id="ARBA00023239"/>
    </source>
</evidence>
<evidence type="ECO:0000313" key="4">
    <source>
        <dbReference type="Proteomes" id="UP001221189"/>
    </source>
</evidence>
<evidence type="ECO:0000256" key="1">
    <source>
        <dbReference type="ARBA" id="ARBA00012344"/>
    </source>
</evidence>
<sequence>MAIPSAPSSSSPAHPLPQRSQELLAIAQTQWDRRQGLLIFAYGSLIWKPGFTPAATLPAQVHGYHRALRLRSLVNRGNAAQPGLVLALLSGGSCRGLLYRAEPAQSESLLNELWAREMVIGSYAPRWLNCQTPKGPQRALSFTLSRQSPGHVGALSDADLLHIFKHAQGRYGSTLDYLLRTVEGLRQHGLRDAELERQCLLAALHGLCQPLVG</sequence>
<dbReference type="Pfam" id="PF04752">
    <property type="entry name" value="ChaC"/>
    <property type="match status" value="1"/>
</dbReference>
<dbReference type="PANTHER" id="PTHR12192">
    <property type="entry name" value="CATION TRANSPORT PROTEIN CHAC-RELATED"/>
    <property type="match status" value="1"/>
</dbReference>
<dbReference type="InterPro" id="IPR013024">
    <property type="entry name" value="GGCT-like"/>
</dbReference>
<dbReference type="Proteomes" id="UP001221189">
    <property type="component" value="Unassembled WGS sequence"/>
</dbReference>
<proteinExistence type="predicted"/>
<dbReference type="CDD" id="cd06661">
    <property type="entry name" value="GGCT_like"/>
    <property type="match status" value="1"/>
</dbReference>
<comment type="caution">
    <text evidence="3">The sequence shown here is derived from an EMBL/GenBank/DDBJ whole genome shotgun (WGS) entry which is preliminary data.</text>
</comment>